<evidence type="ECO:0000256" key="7">
    <source>
        <dbReference type="ARBA" id="ARBA00023180"/>
    </source>
</evidence>
<keyword evidence="6" id="KW-0675">Receptor</keyword>
<keyword evidence="9" id="KW-1185">Reference proteome</keyword>
<protein>
    <submittedName>
        <fullName evidence="10">Uncharacterized protein Ir48b</fullName>
    </submittedName>
</protein>
<dbReference type="GeneID" id="108073071"/>
<reference evidence="9" key="1">
    <citation type="submission" date="2025-05" db="UniProtKB">
        <authorList>
            <consortium name="RefSeq"/>
        </authorList>
    </citation>
    <scope>NUCLEOTIDE SEQUENCE [LARGE SCALE GENOMIC DNA]</scope>
    <source>
        <strain evidence="9">14028-0561.14</strain>
    </source>
</reference>
<evidence type="ECO:0000256" key="5">
    <source>
        <dbReference type="ARBA" id="ARBA00023136"/>
    </source>
</evidence>
<keyword evidence="3 8" id="KW-0812">Transmembrane</keyword>
<evidence type="ECO:0000256" key="2">
    <source>
        <dbReference type="ARBA" id="ARBA00022475"/>
    </source>
</evidence>
<sequence length="1069" mass="124054">MHSAACKNRRNPLMILQPSGKLQLLLLFIILSFFKIQALNNILSELNKRLLISTTFLYSNETDKLKNYEVTYLRDMPLMNLMILTETFNSTQLQYNLGATNKLFVILGNEEPPYEVFKILDLQFQLAEYVIIIEKPVDIIKETKWLDFVRHLWQEGYVHLLFYNTYNKRLYHKIIFPELRIQETVIENYINFRGTFQNLYGYPVRVAAYNNAPRTLIYMNNKGEQIFAGFYMRFVKAFLEARNASFVPILTPSNSPGNCTLALQNERVDLCADALAANPSAFSLTHGFRMATANVLVTHAKPLHSYRYLTAPFQLSVWLCLATYVSLVVSFLSLIHYLNSGEWDISRHLLEVFSSLLYSGFHLKRLPGKARYILYFVLFIAGFVYSTEYLGLLKSLLISEVYEKQINSFEALVESNITLLMDPYDKILFAKYNMPEILWSIVETVSFETLLEHRNRFDQDYAYILFTDRRALYDYAQQFLKHSKLLRIPIDFGFLYSGIPMRKRWFLKQHLDRAWFWAFESGLTRKLALDADYEAVRVGYLDFLITEHLEAQPLGLDYFVMPAIALGLGYSLALVSFVIEMTAWRISGFQGSKRRKQVLREGSAEMGMSSGDVIDNALNDDVWKPFIDYAWRLGYIKLLIHSTYSGLSYDKLIFPKLRIKETTVQGYAGFQDSFGNIHGYKVRVAAYNNVPRSLIYTDSQGKKIYAGYYMRFAQAFLAYRNATFQPIHTANDSPQNCTHALLINSVDICADALVRNPEVFTVSQAFRIAPARVVVAHAKPLLSFRYLTAPFKTKVWLCLVMYIVIIAGFLNLIHWLKAKKCDFSQTLLEVFSSLLYSGFHLKNIYGRERYILFGILFISGFIYSTMYLGLLKSMLISGVFEKQIESFEELVERNISLMIDAYDRALFMKHHFPKVLWPVVRTVPSEVLLQHRNNFDQDYAYVLFPDRLDMFEYVQQFLRHPKFRRIPVDFCFLFAGFPMSKKWFLKQHLSRAWYHGFESGLVNKMAVDAHWEVVSQGYLNFSITEHQEAKPLGLDYFVMPAISLGLGFSLALLSFGLELVIGKVCKYQR</sequence>
<evidence type="ECO:0000256" key="8">
    <source>
        <dbReference type="SAM" id="Phobius"/>
    </source>
</evidence>
<feature type="transmembrane region" description="Helical" evidence="8">
    <location>
        <begin position="850"/>
        <end position="870"/>
    </location>
</feature>
<dbReference type="PANTHER" id="PTHR42643:SF41">
    <property type="entry name" value="IONOTROPIC RECEPTOR 20A-RELATED"/>
    <property type="match status" value="1"/>
</dbReference>
<dbReference type="AlphaFoldDB" id="A0A6P4IB51"/>
<dbReference type="GO" id="GO:0005886">
    <property type="term" value="C:plasma membrane"/>
    <property type="evidence" value="ECO:0007669"/>
    <property type="project" value="UniProtKB-SubCell"/>
</dbReference>
<feature type="transmembrane region" description="Helical" evidence="8">
    <location>
        <begin position="315"/>
        <end position="338"/>
    </location>
</feature>
<feature type="transmembrane region" description="Helical" evidence="8">
    <location>
        <begin position="372"/>
        <end position="392"/>
    </location>
</feature>
<dbReference type="RefSeq" id="XP_017020026.2">
    <property type="nucleotide sequence ID" value="XM_017164537.2"/>
</dbReference>
<feature type="transmembrane region" description="Helical" evidence="8">
    <location>
        <begin position="1037"/>
        <end position="1061"/>
    </location>
</feature>
<keyword evidence="7" id="KW-0325">Glycoprotein</keyword>
<proteinExistence type="predicted"/>
<keyword evidence="5 8" id="KW-0472">Membrane</keyword>
<dbReference type="Proteomes" id="UP001652661">
    <property type="component" value="Chromosome 2R"/>
</dbReference>
<feature type="transmembrane region" description="Helical" evidence="8">
    <location>
        <begin position="795"/>
        <end position="816"/>
    </location>
</feature>
<dbReference type="PANTHER" id="PTHR42643">
    <property type="entry name" value="IONOTROPIC RECEPTOR 20A-RELATED"/>
    <property type="match status" value="1"/>
</dbReference>
<evidence type="ECO:0000256" key="1">
    <source>
        <dbReference type="ARBA" id="ARBA00004651"/>
    </source>
</evidence>
<name>A0A6P4IB51_DROKI</name>
<dbReference type="SUPFAM" id="SSF53850">
    <property type="entry name" value="Periplasmic binding protein-like II"/>
    <property type="match status" value="2"/>
</dbReference>
<dbReference type="OrthoDB" id="7969653at2759"/>
<dbReference type="InterPro" id="IPR052192">
    <property type="entry name" value="Insect_Ionotropic_Sensory_Rcpt"/>
</dbReference>
<evidence type="ECO:0000313" key="9">
    <source>
        <dbReference type="Proteomes" id="UP001652661"/>
    </source>
</evidence>
<evidence type="ECO:0000256" key="6">
    <source>
        <dbReference type="ARBA" id="ARBA00023170"/>
    </source>
</evidence>
<evidence type="ECO:0000313" key="10">
    <source>
        <dbReference type="RefSeq" id="XP_017020026.2"/>
    </source>
</evidence>
<accession>A0A6P4IB51</accession>
<keyword evidence="4 8" id="KW-1133">Transmembrane helix</keyword>
<evidence type="ECO:0000256" key="3">
    <source>
        <dbReference type="ARBA" id="ARBA00022692"/>
    </source>
</evidence>
<gene>
    <name evidence="10" type="primary">Ir48b</name>
</gene>
<reference evidence="10" key="2">
    <citation type="submission" date="2025-08" db="UniProtKB">
        <authorList>
            <consortium name="RefSeq"/>
        </authorList>
    </citation>
    <scope>IDENTIFICATION</scope>
    <source>
        <strain evidence="10">14028-0561.14</strain>
        <tissue evidence="10">Whole fly</tissue>
    </source>
</reference>
<evidence type="ECO:0000256" key="4">
    <source>
        <dbReference type="ARBA" id="ARBA00022989"/>
    </source>
</evidence>
<keyword evidence="2" id="KW-1003">Cell membrane</keyword>
<comment type="subcellular location">
    <subcellularLocation>
        <location evidence="1">Cell membrane</location>
        <topology evidence="1">Multi-pass membrane protein</topology>
    </subcellularLocation>
</comment>
<organism evidence="9 10">
    <name type="scientific">Drosophila kikkawai</name>
    <name type="common">Fruit fly</name>
    <dbReference type="NCBI Taxonomy" id="30033"/>
    <lineage>
        <taxon>Eukaryota</taxon>
        <taxon>Metazoa</taxon>
        <taxon>Ecdysozoa</taxon>
        <taxon>Arthropoda</taxon>
        <taxon>Hexapoda</taxon>
        <taxon>Insecta</taxon>
        <taxon>Pterygota</taxon>
        <taxon>Neoptera</taxon>
        <taxon>Endopterygota</taxon>
        <taxon>Diptera</taxon>
        <taxon>Brachycera</taxon>
        <taxon>Muscomorpha</taxon>
        <taxon>Ephydroidea</taxon>
        <taxon>Drosophilidae</taxon>
        <taxon>Drosophila</taxon>
        <taxon>Sophophora</taxon>
    </lineage>
</organism>